<dbReference type="SMART" id="SM00342">
    <property type="entry name" value="HTH_ARAC"/>
    <property type="match status" value="1"/>
</dbReference>
<dbReference type="AlphaFoldDB" id="A0A7X0J2H3"/>
<dbReference type="Pfam" id="PF12833">
    <property type="entry name" value="HTH_18"/>
    <property type="match status" value="1"/>
</dbReference>
<comment type="caution">
    <text evidence="5">The sequence shown here is derived from an EMBL/GenBank/DDBJ whole genome shotgun (WGS) entry which is preliminary data.</text>
</comment>
<keyword evidence="1" id="KW-0805">Transcription regulation</keyword>
<evidence type="ECO:0000313" key="6">
    <source>
        <dbReference type="Proteomes" id="UP000521017"/>
    </source>
</evidence>
<evidence type="ECO:0000256" key="1">
    <source>
        <dbReference type="ARBA" id="ARBA00023015"/>
    </source>
</evidence>
<protein>
    <submittedName>
        <fullName evidence="5">AraC-like DNA-binding protein</fullName>
    </submittedName>
</protein>
<dbReference type="InterPro" id="IPR003313">
    <property type="entry name" value="AraC-bd"/>
</dbReference>
<dbReference type="InterPro" id="IPR037923">
    <property type="entry name" value="HTH-like"/>
</dbReference>
<organism evidence="5 6">
    <name type="scientific">Pedobacter cryoconitis</name>
    <dbReference type="NCBI Taxonomy" id="188932"/>
    <lineage>
        <taxon>Bacteria</taxon>
        <taxon>Pseudomonadati</taxon>
        <taxon>Bacteroidota</taxon>
        <taxon>Sphingobacteriia</taxon>
        <taxon>Sphingobacteriales</taxon>
        <taxon>Sphingobacteriaceae</taxon>
        <taxon>Pedobacter</taxon>
    </lineage>
</organism>
<dbReference type="GO" id="GO:0003700">
    <property type="term" value="F:DNA-binding transcription factor activity"/>
    <property type="evidence" value="ECO:0007669"/>
    <property type="project" value="InterPro"/>
</dbReference>
<sequence>MRKKEKIPVYSMDDWFSGVYIKAFGTETPSGHTYEISQPHRHDFYYCILSEVGEMELEVDFENVVITDQTLLLSYPGQIHQIKSARMKKGWFLAFDPSILDEQLKNILDQCLSQVILVPLLGEQTSVFSSFINHLYAIYIDQKQLFRQTITQSTVTALVYQLTSAYLSVERLTLVKYSARSIEITKTFKQMLRRNFKSMKRPSAFAAKMNISVSHLNDTVRSVTGFPVTYFIQKELMREAQRLLRYSALTVKEIANILGFEDSHYFNRLFSKIIGVSPGAFRKKSETSIYLAT</sequence>
<proteinExistence type="predicted"/>
<dbReference type="PROSITE" id="PS01124">
    <property type="entry name" value="HTH_ARAC_FAMILY_2"/>
    <property type="match status" value="1"/>
</dbReference>
<dbReference type="GO" id="GO:0043565">
    <property type="term" value="F:sequence-specific DNA binding"/>
    <property type="evidence" value="ECO:0007669"/>
    <property type="project" value="InterPro"/>
</dbReference>
<keyword evidence="2 5" id="KW-0238">DNA-binding</keyword>
<keyword evidence="3" id="KW-0804">Transcription</keyword>
<accession>A0A7X0J2H3</accession>
<dbReference type="InterPro" id="IPR018060">
    <property type="entry name" value="HTH_AraC"/>
</dbReference>
<dbReference type="SUPFAM" id="SSF46689">
    <property type="entry name" value="Homeodomain-like"/>
    <property type="match status" value="1"/>
</dbReference>
<evidence type="ECO:0000313" key="5">
    <source>
        <dbReference type="EMBL" id="MBB6499874.1"/>
    </source>
</evidence>
<dbReference type="Gene3D" id="1.10.10.60">
    <property type="entry name" value="Homeodomain-like"/>
    <property type="match status" value="1"/>
</dbReference>
<reference evidence="5 6" key="1">
    <citation type="submission" date="2020-08" db="EMBL/GenBank/DDBJ databases">
        <title>Genomic Encyclopedia of Type Strains, Phase IV (KMG-V): Genome sequencing to study the core and pangenomes of soil and plant-associated prokaryotes.</title>
        <authorList>
            <person name="Whitman W."/>
        </authorList>
    </citation>
    <scope>NUCLEOTIDE SEQUENCE [LARGE SCALE GENOMIC DNA]</scope>
    <source>
        <strain evidence="5 6">M2T3</strain>
    </source>
</reference>
<name>A0A7X0J2H3_9SPHI</name>
<dbReference type="InterPro" id="IPR020449">
    <property type="entry name" value="Tscrpt_reg_AraC-type_HTH"/>
</dbReference>
<dbReference type="PANTHER" id="PTHR43280:SF32">
    <property type="entry name" value="TRANSCRIPTIONAL REGULATORY PROTEIN"/>
    <property type="match status" value="1"/>
</dbReference>
<evidence type="ECO:0000256" key="3">
    <source>
        <dbReference type="ARBA" id="ARBA00023163"/>
    </source>
</evidence>
<dbReference type="Proteomes" id="UP000521017">
    <property type="component" value="Unassembled WGS sequence"/>
</dbReference>
<dbReference type="PANTHER" id="PTHR43280">
    <property type="entry name" value="ARAC-FAMILY TRANSCRIPTIONAL REGULATOR"/>
    <property type="match status" value="1"/>
</dbReference>
<feature type="domain" description="HTH araC/xylS-type" evidence="4">
    <location>
        <begin position="186"/>
        <end position="284"/>
    </location>
</feature>
<dbReference type="Pfam" id="PF02311">
    <property type="entry name" value="AraC_binding"/>
    <property type="match status" value="1"/>
</dbReference>
<dbReference type="InterPro" id="IPR009057">
    <property type="entry name" value="Homeodomain-like_sf"/>
</dbReference>
<dbReference type="PRINTS" id="PR00032">
    <property type="entry name" value="HTHARAC"/>
</dbReference>
<dbReference type="SUPFAM" id="SSF51215">
    <property type="entry name" value="Regulatory protein AraC"/>
    <property type="match status" value="1"/>
</dbReference>
<dbReference type="RefSeq" id="WP_184624603.1">
    <property type="nucleotide sequence ID" value="NZ_JACHCC010000005.1"/>
</dbReference>
<dbReference type="EMBL" id="JACHCC010000005">
    <property type="protein sequence ID" value="MBB6499874.1"/>
    <property type="molecule type" value="Genomic_DNA"/>
</dbReference>
<evidence type="ECO:0000259" key="4">
    <source>
        <dbReference type="PROSITE" id="PS01124"/>
    </source>
</evidence>
<gene>
    <name evidence="5" type="ORF">HDF25_002018</name>
</gene>
<evidence type="ECO:0000256" key="2">
    <source>
        <dbReference type="ARBA" id="ARBA00023125"/>
    </source>
</evidence>